<feature type="region of interest" description="Disordered" evidence="6">
    <location>
        <begin position="1"/>
        <end position="98"/>
    </location>
</feature>
<dbReference type="InterPro" id="IPR006043">
    <property type="entry name" value="NCS2"/>
</dbReference>
<organism evidence="8 9">
    <name type="scientific">Dioscorea cayennensis subsp. rotundata</name>
    <name type="common">White Guinea yam</name>
    <name type="synonym">Dioscorea rotundata</name>
    <dbReference type="NCBI Taxonomy" id="55577"/>
    <lineage>
        <taxon>Eukaryota</taxon>
        <taxon>Viridiplantae</taxon>
        <taxon>Streptophyta</taxon>
        <taxon>Embryophyta</taxon>
        <taxon>Tracheophyta</taxon>
        <taxon>Spermatophyta</taxon>
        <taxon>Magnoliopsida</taxon>
        <taxon>Liliopsida</taxon>
        <taxon>Dioscoreales</taxon>
        <taxon>Dioscoreaceae</taxon>
        <taxon>Dioscorea</taxon>
    </lineage>
</organism>
<feature type="transmembrane region" description="Helical" evidence="7">
    <location>
        <begin position="267"/>
        <end position="289"/>
    </location>
</feature>
<feature type="region of interest" description="Disordered" evidence="6">
    <location>
        <begin position="198"/>
        <end position="219"/>
    </location>
</feature>
<proteinExistence type="inferred from homology"/>
<name>A0AB40B5E9_DIOCR</name>
<evidence type="ECO:0000256" key="6">
    <source>
        <dbReference type="SAM" id="MobiDB-lite"/>
    </source>
</evidence>
<feature type="compositionally biased region" description="Low complexity" evidence="6">
    <location>
        <begin position="54"/>
        <end position="64"/>
    </location>
</feature>
<feature type="transmembrane region" description="Helical" evidence="7">
    <location>
        <begin position="435"/>
        <end position="453"/>
    </location>
</feature>
<evidence type="ECO:0000256" key="1">
    <source>
        <dbReference type="ARBA" id="ARBA00004141"/>
    </source>
</evidence>
<dbReference type="Proteomes" id="UP001515500">
    <property type="component" value="Chromosome 4"/>
</dbReference>
<dbReference type="RefSeq" id="XP_039122505.1">
    <property type="nucleotide sequence ID" value="XM_039266571.1"/>
</dbReference>
<evidence type="ECO:0000313" key="8">
    <source>
        <dbReference type="Proteomes" id="UP001515500"/>
    </source>
</evidence>
<comment type="similarity">
    <text evidence="2">Belongs to the nucleobase:cation symporter-2 (NCS2) (TC 2.A.40) family.</text>
</comment>
<feature type="compositionally biased region" description="Basic and acidic residues" evidence="6">
    <location>
        <begin position="32"/>
        <end position="42"/>
    </location>
</feature>
<evidence type="ECO:0000256" key="7">
    <source>
        <dbReference type="SAM" id="Phobius"/>
    </source>
</evidence>
<dbReference type="AlphaFoldDB" id="A0AB40B5E9"/>
<protein>
    <submittedName>
        <fullName evidence="9">Nucleobase-ascorbate transporter 11 isoform X2</fullName>
    </submittedName>
</protein>
<feature type="transmembrane region" description="Helical" evidence="7">
    <location>
        <begin position="539"/>
        <end position="558"/>
    </location>
</feature>
<evidence type="ECO:0000313" key="9">
    <source>
        <dbReference type="RefSeq" id="XP_039122505.1"/>
    </source>
</evidence>
<feature type="transmembrane region" description="Helical" evidence="7">
    <location>
        <begin position="320"/>
        <end position="337"/>
    </location>
</feature>
<keyword evidence="8" id="KW-1185">Reference proteome</keyword>
<keyword evidence="3 7" id="KW-0812">Transmembrane</keyword>
<dbReference type="GO" id="GO:0016020">
    <property type="term" value="C:membrane"/>
    <property type="evidence" value="ECO:0007669"/>
    <property type="project" value="UniProtKB-SubCell"/>
</dbReference>
<evidence type="ECO:0000256" key="3">
    <source>
        <dbReference type="ARBA" id="ARBA00022692"/>
    </source>
</evidence>
<sequence length="693" mass="75557">MDPGSSSKIPEETKARPRPGPWPPRIEPFVHNNDHNPRDLKSWAKRTGFNPNFSGETVVSTVGEVEMERPADEVDLEEGIERRRARSPPKVEIEPMLGRRRNIGVESKGIEIGSGNGGLRADEKDKRRVGVETGVGIKEERKPEEVNANVNANGNRNRNRNANVGVAAIAPVASGDEESKKKDAQKFDGEVEIDMFSESPELENPPLNRSPRLKSRLTDKPGYGTRLPLVQGSSFVYLAPALVVINSEEFRNLSENKFRHIMRELQGAIIIGSVFQTILGYSGLMALFLRLINPVVVAPTVAAVGLAFFSYGFPQAGTCAEISVPLIILVLIFTLYLRRISIFGHHIFLVYAVPLSVAIVWAYAFFLTTGGAYNYKGCNSNIPNSNILLDSCKRHVDTMRHCRTDASNAWRTAAWVRVPYPFQWGAPSFHFKTSILMIIASIVASVDSVGTYHASSLLVNLRPPTPGVVSRGIGLEGISSILAGLWGTGIGSTTLTENMHTLEVTKMGSRKALVAGAAFLIFISFVGKVGALLASIPLALAAAVLCFTWGLIVALGLSTMQYTQTASSRNIIIVGFTMFISLSIPAFFQQYQPNTSLILPSYFIPYAAASDGPIHIGNAGLNYALNGLLSLNMVVALLVAFVLDNTVPGTKQERGVYIWSNPRSPDLDPASLEPYLLPKQISCFFRWAKCVGL</sequence>
<evidence type="ECO:0000256" key="4">
    <source>
        <dbReference type="ARBA" id="ARBA00022989"/>
    </source>
</evidence>
<keyword evidence="5 7" id="KW-0472">Membrane</keyword>
<keyword evidence="4 7" id="KW-1133">Transmembrane helix</keyword>
<comment type="subcellular location">
    <subcellularLocation>
        <location evidence="1">Membrane</location>
        <topology evidence="1">Multi-pass membrane protein</topology>
    </subcellularLocation>
</comment>
<feature type="transmembrane region" description="Helical" evidence="7">
    <location>
        <begin position="570"/>
        <end position="588"/>
    </location>
</feature>
<evidence type="ECO:0000256" key="2">
    <source>
        <dbReference type="ARBA" id="ARBA00008821"/>
    </source>
</evidence>
<evidence type="ECO:0000256" key="5">
    <source>
        <dbReference type="ARBA" id="ARBA00023136"/>
    </source>
</evidence>
<feature type="transmembrane region" description="Helical" evidence="7">
    <location>
        <begin position="295"/>
        <end position="313"/>
    </location>
</feature>
<accession>A0AB40B5E9</accession>
<dbReference type="Pfam" id="PF00860">
    <property type="entry name" value="Xan_ur_permease"/>
    <property type="match status" value="1"/>
</dbReference>
<feature type="transmembrane region" description="Helical" evidence="7">
    <location>
        <begin position="512"/>
        <end position="533"/>
    </location>
</feature>
<dbReference type="PANTHER" id="PTHR11119">
    <property type="entry name" value="XANTHINE-URACIL / VITAMIN C PERMEASE FAMILY MEMBER"/>
    <property type="match status" value="1"/>
</dbReference>
<feature type="transmembrane region" description="Helical" evidence="7">
    <location>
        <begin position="343"/>
        <end position="366"/>
    </location>
</feature>
<reference evidence="9" key="1">
    <citation type="submission" date="2025-08" db="UniProtKB">
        <authorList>
            <consortium name="RefSeq"/>
        </authorList>
    </citation>
    <scope>IDENTIFICATION</scope>
</reference>
<dbReference type="GO" id="GO:0022857">
    <property type="term" value="F:transmembrane transporter activity"/>
    <property type="evidence" value="ECO:0007669"/>
    <property type="project" value="InterPro"/>
</dbReference>
<gene>
    <name evidence="9" type="primary">LOC120259037</name>
</gene>
<feature type="transmembrane region" description="Helical" evidence="7">
    <location>
        <begin position="623"/>
        <end position="643"/>
    </location>
</feature>
<dbReference type="GeneID" id="120259037"/>